<protein>
    <submittedName>
        <fullName evidence="1">Uncharacterized protein</fullName>
    </submittedName>
</protein>
<dbReference type="AlphaFoldDB" id="A0A4Y2TCN4"/>
<keyword evidence="2" id="KW-1185">Reference proteome</keyword>
<organism evidence="1 2">
    <name type="scientific">Araneus ventricosus</name>
    <name type="common">Orbweaver spider</name>
    <name type="synonym">Epeira ventricosa</name>
    <dbReference type="NCBI Taxonomy" id="182803"/>
    <lineage>
        <taxon>Eukaryota</taxon>
        <taxon>Metazoa</taxon>
        <taxon>Ecdysozoa</taxon>
        <taxon>Arthropoda</taxon>
        <taxon>Chelicerata</taxon>
        <taxon>Arachnida</taxon>
        <taxon>Araneae</taxon>
        <taxon>Araneomorphae</taxon>
        <taxon>Entelegynae</taxon>
        <taxon>Araneoidea</taxon>
        <taxon>Araneidae</taxon>
        <taxon>Araneus</taxon>
    </lineage>
</organism>
<comment type="caution">
    <text evidence="1">The sequence shown here is derived from an EMBL/GenBank/DDBJ whole genome shotgun (WGS) entry which is preliminary data.</text>
</comment>
<accession>A0A4Y2TCN4</accession>
<evidence type="ECO:0000313" key="2">
    <source>
        <dbReference type="Proteomes" id="UP000499080"/>
    </source>
</evidence>
<dbReference type="Proteomes" id="UP000499080">
    <property type="component" value="Unassembled WGS sequence"/>
</dbReference>
<reference evidence="1 2" key="1">
    <citation type="journal article" date="2019" name="Sci. Rep.">
        <title>Orb-weaving spider Araneus ventricosus genome elucidates the spidroin gene catalogue.</title>
        <authorList>
            <person name="Kono N."/>
            <person name="Nakamura H."/>
            <person name="Ohtoshi R."/>
            <person name="Moran D.A.P."/>
            <person name="Shinohara A."/>
            <person name="Yoshida Y."/>
            <person name="Fujiwara M."/>
            <person name="Mori M."/>
            <person name="Tomita M."/>
            <person name="Arakawa K."/>
        </authorList>
    </citation>
    <scope>NUCLEOTIDE SEQUENCE [LARGE SCALE GENOMIC DNA]</scope>
</reference>
<dbReference type="EMBL" id="BGPR01027003">
    <property type="protein sequence ID" value="GBN97169.1"/>
    <property type="molecule type" value="Genomic_DNA"/>
</dbReference>
<gene>
    <name evidence="1" type="ORF">AVEN_132299_1</name>
</gene>
<evidence type="ECO:0000313" key="1">
    <source>
        <dbReference type="EMBL" id="GBN97169.1"/>
    </source>
</evidence>
<sequence length="103" mass="11660">MWSSEENQGGDAKMLFSNKWTELFYLIPHSGSSQPTALQGNSFEEHKCKGVLKKCGQSSDVEFQEENQGGRCEDVILYQVDRTVFIYLIPAASANLCFTRKFI</sequence>
<name>A0A4Y2TCN4_ARAVE</name>
<proteinExistence type="predicted"/>